<gene>
    <name evidence="11" type="ORF">SAMN05443667_11240</name>
</gene>
<keyword evidence="6" id="KW-0378">Hydrolase</keyword>
<evidence type="ECO:0000256" key="2">
    <source>
        <dbReference type="ARBA" id="ARBA00001913"/>
    </source>
</evidence>
<organism evidence="11 12">
    <name type="scientific">Flavobacterium gillisiae</name>
    <dbReference type="NCBI Taxonomy" id="150146"/>
    <lineage>
        <taxon>Bacteria</taxon>
        <taxon>Pseudomonadati</taxon>
        <taxon>Bacteroidota</taxon>
        <taxon>Flavobacteriia</taxon>
        <taxon>Flavobacteriales</taxon>
        <taxon>Flavobacteriaceae</taxon>
        <taxon>Flavobacterium</taxon>
    </lineage>
</organism>
<dbReference type="InterPro" id="IPR036156">
    <property type="entry name" value="Beta-gal/glucu_dom_sf"/>
</dbReference>
<dbReference type="SUPFAM" id="SSF74650">
    <property type="entry name" value="Galactose mutarotase-like"/>
    <property type="match status" value="1"/>
</dbReference>
<dbReference type="PANTHER" id="PTHR46323">
    <property type="entry name" value="BETA-GALACTOSIDASE"/>
    <property type="match status" value="1"/>
</dbReference>
<comment type="catalytic activity">
    <reaction evidence="1">
        <text>Hydrolysis of terminal non-reducing beta-D-galactose residues in beta-D-galactosides.</text>
        <dbReference type="EC" id="3.2.1.23"/>
    </reaction>
</comment>
<dbReference type="Gene3D" id="3.20.20.80">
    <property type="entry name" value="Glycosidases"/>
    <property type="match status" value="1"/>
</dbReference>
<reference evidence="12" key="1">
    <citation type="submission" date="2016-10" db="EMBL/GenBank/DDBJ databases">
        <authorList>
            <person name="Varghese N."/>
            <person name="Submissions S."/>
        </authorList>
    </citation>
    <scope>NUCLEOTIDE SEQUENCE [LARGE SCALE GENOMIC DNA]</scope>
    <source>
        <strain evidence="12">DSM 22376</strain>
    </source>
</reference>
<dbReference type="SMART" id="SM01038">
    <property type="entry name" value="Bgal_small_N"/>
    <property type="match status" value="1"/>
</dbReference>
<dbReference type="Gene3D" id="2.70.98.10">
    <property type="match status" value="1"/>
</dbReference>
<dbReference type="GO" id="GO:0004565">
    <property type="term" value="F:beta-galactosidase activity"/>
    <property type="evidence" value="ECO:0007669"/>
    <property type="project" value="UniProtKB-EC"/>
</dbReference>
<dbReference type="InterPro" id="IPR006102">
    <property type="entry name" value="Ig-like_GH2"/>
</dbReference>
<evidence type="ECO:0000256" key="5">
    <source>
        <dbReference type="ARBA" id="ARBA00012756"/>
    </source>
</evidence>
<keyword evidence="8" id="KW-0326">Glycosidase</keyword>
<evidence type="ECO:0000256" key="9">
    <source>
        <dbReference type="ARBA" id="ARBA00032230"/>
    </source>
</evidence>
<dbReference type="EC" id="3.2.1.23" evidence="5"/>
<evidence type="ECO:0000313" key="12">
    <source>
        <dbReference type="Proteomes" id="UP000198951"/>
    </source>
</evidence>
<evidence type="ECO:0000313" key="11">
    <source>
        <dbReference type="EMBL" id="SEA92783.1"/>
    </source>
</evidence>
<dbReference type="Proteomes" id="UP000198951">
    <property type="component" value="Unassembled WGS sequence"/>
</dbReference>
<dbReference type="SUPFAM" id="SSF49303">
    <property type="entry name" value="beta-Galactosidase/glucuronidase domain"/>
    <property type="match status" value="2"/>
</dbReference>
<dbReference type="InterPro" id="IPR006103">
    <property type="entry name" value="Glyco_hydro_2_cat"/>
</dbReference>
<dbReference type="STRING" id="150146.SAMN05443667_11240"/>
<dbReference type="AlphaFoldDB" id="A0A1H4F665"/>
<dbReference type="SUPFAM" id="SSF49785">
    <property type="entry name" value="Galactose-binding domain-like"/>
    <property type="match status" value="1"/>
</dbReference>
<evidence type="ECO:0000256" key="3">
    <source>
        <dbReference type="ARBA" id="ARBA00007401"/>
    </source>
</evidence>
<dbReference type="RefSeq" id="WP_091092233.1">
    <property type="nucleotide sequence ID" value="NZ_FNRD01000012.1"/>
</dbReference>
<accession>A0A1H4F665</accession>
<evidence type="ECO:0000259" key="10">
    <source>
        <dbReference type="SMART" id="SM01038"/>
    </source>
</evidence>
<dbReference type="Gene3D" id="2.60.120.260">
    <property type="entry name" value="Galactose-binding domain-like"/>
    <property type="match status" value="1"/>
</dbReference>
<dbReference type="InterPro" id="IPR004199">
    <property type="entry name" value="B-gal_small/dom_5"/>
</dbReference>
<name>A0A1H4F665_9FLAO</name>
<proteinExistence type="inferred from homology"/>
<dbReference type="GO" id="GO:0030246">
    <property type="term" value="F:carbohydrate binding"/>
    <property type="evidence" value="ECO:0007669"/>
    <property type="project" value="InterPro"/>
</dbReference>
<dbReference type="Gene3D" id="2.60.40.10">
    <property type="entry name" value="Immunoglobulins"/>
    <property type="match status" value="2"/>
</dbReference>
<dbReference type="Pfam" id="PF02837">
    <property type="entry name" value="Glyco_hydro_2_N"/>
    <property type="match status" value="1"/>
</dbReference>
<evidence type="ECO:0000256" key="6">
    <source>
        <dbReference type="ARBA" id="ARBA00022801"/>
    </source>
</evidence>
<dbReference type="Pfam" id="PF16353">
    <property type="entry name" value="LacZ_4"/>
    <property type="match status" value="1"/>
</dbReference>
<dbReference type="InterPro" id="IPR011013">
    <property type="entry name" value="Gal_mutarotase_sf_dom"/>
</dbReference>
<dbReference type="InterPro" id="IPR008979">
    <property type="entry name" value="Galactose-bd-like_sf"/>
</dbReference>
<feature type="domain" description="Beta galactosidase small chain/" evidence="10">
    <location>
        <begin position="801"/>
        <end position="1077"/>
    </location>
</feature>
<dbReference type="InterPro" id="IPR017853">
    <property type="entry name" value="GH"/>
</dbReference>
<keyword evidence="7" id="KW-0106">Calcium</keyword>
<comment type="cofactor">
    <cofactor evidence="2">
        <name>Ca(2+)</name>
        <dbReference type="ChEBI" id="CHEBI:29108"/>
    </cofactor>
</comment>
<evidence type="ECO:0000256" key="7">
    <source>
        <dbReference type="ARBA" id="ARBA00022837"/>
    </source>
</evidence>
<dbReference type="GO" id="GO:0009341">
    <property type="term" value="C:beta-galactosidase complex"/>
    <property type="evidence" value="ECO:0007669"/>
    <property type="project" value="InterPro"/>
</dbReference>
<dbReference type="InterPro" id="IPR032312">
    <property type="entry name" value="LacZ_4"/>
</dbReference>
<evidence type="ECO:0000256" key="4">
    <source>
        <dbReference type="ARBA" id="ARBA00011245"/>
    </source>
</evidence>
<dbReference type="OrthoDB" id="9801077at2"/>
<protein>
    <recommendedName>
        <fullName evidence="5">beta-galactosidase</fullName>
        <ecNumber evidence="5">3.2.1.23</ecNumber>
    </recommendedName>
    <alternativeName>
        <fullName evidence="9">Lactase</fullName>
    </alternativeName>
</protein>
<dbReference type="SUPFAM" id="SSF51445">
    <property type="entry name" value="(Trans)glycosidases"/>
    <property type="match status" value="1"/>
</dbReference>
<dbReference type="PANTHER" id="PTHR46323:SF2">
    <property type="entry name" value="BETA-GALACTOSIDASE"/>
    <property type="match status" value="1"/>
</dbReference>
<evidence type="ECO:0000256" key="1">
    <source>
        <dbReference type="ARBA" id="ARBA00001412"/>
    </source>
</evidence>
<dbReference type="PRINTS" id="PR00132">
    <property type="entry name" value="GLHYDRLASE2"/>
</dbReference>
<dbReference type="Pfam" id="PF02836">
    <property type="entry name" value="Glyco_hydro_2_C"/>
    <property type="match status" value="1"/>
</dbReference>
<sequence>MIKKANQRKSAVQQRLGTITKFGLLKKVVVATVVLLLSTAAFAQLPAELLNPEIISLNRMPMRNSAFGFENMEKAKQYDREKSVNFFSLNGSWKFNWVKDPNQRPQNFYELTYDDTQWTDFRIPASWEVNGYGLPIYVNQPYDFAGHNLRYEKMNPPFDIPENNNPVGSYRKKINLPANWKGKQVFIHVGNAKSCLFVWVNGKKVGYSEDSKLAAEFDITNFLKEGENLIAFQVYRWSDGSYLECQDMFRFSGIERDVFLYTTNKLNVRDTKIISTLDESYSNGLLSINAEINNYKTEHGMLSKKDSLTVEVRLEDANGNLVYQDKTDGYPTVLGKYKTNVHFQTTIKNVQKWSAETPYLYRLYLTLKDVKGVVQEVVPLRIGFKKVEIKGADFFVNGKRIFLKGVNRHEHHPKTGHALTKEDMRKDMEMMKKLNINAVRHSHYPPDPYWMELCDEFGLYVVDEANIESHGLGYDLDVTLANKSLWKESHMQRIQRMYERDKNHTSVITWSLGNEAGDGSNFYAAYDWLRGQTTLPIQYERDIDYEKPNDTHFSEIFCPQYMSPEDLLSYSKSDAKLPNIQSEYAHIMGNSLGNFQDYWDIIENNPKLQGGFIWEWIDQSIDTLKIGKRIKAYGGDFPLEGPVDENLSDNNFSVKGVVTAYRELTPMALEVKKVYQNIKAKWLGNNSLSIKNGFFFKNLDNVRMRWVLQENGVAKENGAINTISLQPQAENNFKLAIKTKQLADKEYQLNVYFDLKTEEPFLPKGYEIAFDQFLLKTIPATVFTPSSKKTLQLKETKEQCTVSGNNFEVVFDLKKGILSGYKVKGEQYIEQGPKPSFWRAPTDNDIGAGFNTKLRYWRNAYDNGSELKAVVSKNNDGSIQIKFTTKLLDGDAAHQQTFTVYGDGSIKVDNEFTAIKGNHPLMLRAGNDLVINKNFNTINWYGRGPGENYWDRKTNTLIGQFQQSVEEQYFPYARPQESGNKTEVRWVTFTNAKGKKIRFAFADSLLSFSALPYNLDDLDPEAQKKQYHSGELNKRNEIYLHMDLQQTGLQGTDSWGSLPMEKYRIPYENYSYSYWIKTE</sequence>
<dbReference type="InterPro" id="IPR050347">
    <property type="entry name" value="Bact_Beta-galactosidase"/>
</dbReference>
<dbReference type="Pfam" id="PF00703">
    <property type="entry name" value="Glyco_hydro_2"/>
    <property type="match status" value="1"/>
</dbReference>
<dbReference type="InterPro" id="IPR006104">
    <property type="entry name" value="Glyco_hydro_2_N"/>
</dbReference>
<dbReference type="EMBL" id="FNRD01000012">
    <property type="protein sequence ID" value="SEA92783.1"/>
    <property type="molecule type" value="Genomic_DNA"/>
</dbReference>
<comment type="similarity">
    <text evidence="3">Belongs to the glycosyl hydrolase 2 family.</text>
</comment>
<evidence type="ECO:0000256" key="8">
    <source>
        <dbReference type="ARBA" id="ARBA00023295"/>
    </source>
</evidence>
<dbReference type="InterPro" id="IPR013783">
    <property type="entry name" value="Ig-like_fold"/>
</dbReference>
<keyword evidence="12" id="KW-1185">Reference proteome</keyword>
<dbReference type="InterPro" id="IPR006101">
    <property type="entry name" value="Glyco_hydro_2"/>
</dbReference>
<comment type="subunit">
    <text evidence="4">Monomer.</text>
</comment>
<dbReference type="GO" id="GO:0005990">
    <property type="term" value="P:lactose catabolic process"/>
    <property type="evidence" value="ECO:0007669"/>
    <property type="project" value="TreeGrafter"/>
</dbReference>
<dbReference type="Pfam" id="PF02929">
    <property type="entry name" value="Bgal_small_N"/>
    <property type="match status" value="1"/>
</dbReference>
<dbReference type="InterPro" id="IPR014718">
    <property type="entry name" value="GH-type_carb-bd"/>
</dbReference>